<proteinExistence type="predicted"/>
<dbReference type="PROSITE" id="PS51718">
    <property type="entry name" value="G_DYNAMIN_2"/>
    <property type="match status" value="1"/>
</dbReference>
<keyword evidence="3" id="KW-1185">Reference proteome</keyword>
<accession>A0A4D6LD81</accession>
<evidence type="ECO:0000313" key="3">
    <source>
        <dbReference type="Proteomes" id="UP000501690"/>
    </source>
</evidence>
<dbReference type="InterPro" id="IPR030381">
    <property type="entry name" value="G_DYNAMIN_dom"/>
</dbReference>
<organism evidence="2 3">
    <name type="scientific">Vigna unguiculata</name>
    <name type="common">Cowpea</name>
    <dbReference type="NCBI Taxonomy" id="3917"/>
    <lineage>
        <taxon>Eukaryota</taxon>
        <taxon>Viridiplantae</taxon>
        <taxon>Streptophyta</taxon>
        <taxon>Embryophyta</taxon>
        <taxon>Tracheophyta</taxon>
        <taxon>Spermatophyta</taxon>
        <taxon>Magnoliopsida</taxon>
        <taxon>eudicotyledons</taxon>
        <taxon>Gunneridae</taxon>
        <taxon>Pentapetalae</taxon>
        <taxon>rosids</taxon>
        <taxon>fabids</taxon>
        <taxon>Fabales</taxon>
        <taxon>Fabaceae</taxon>
        <taxon>Papilionoideae</taxon>
        <taxon>50 kb inversion clade</taxon>
        <taxon>NPAAA clade</taxon>
        <taxon>indigoferoid/millettioid clade</taxon>
        <taxon>Phaseoleae</taxon>
        <taxon>Vigna</taxon>
    </lineage>
</organism>
<dbReference type="Proteomes" id="UP000501690">
    <property type="component" value="Linkage Group LG3"/>
</dbReference>
<dbReference type="Pfam" id="PF00350">
    <property type="entry name" value="Dynamin_N"/>
    <property type="match status" value="1"/>
</dbReference>
<protein>
    <recommendedName>
        <fullName evidence="1">Dynamin-type G domain-containing protein</fullName>
    </recommendedName>
</protein>
<dbReference type="GO" id="GO:0005525">
    <property type="term" value="F:GTP binding"/>
    <property type="evidence" value="ECO:0007669"/>
    <property type="project" value="InterPro"/>
</dbReference>
<feature type="domain" description="Dynamin-type G" evidence="1">
    <location>
        <begin position="1"/>
        <end position="77"/>
    </location>
</feature>
<dbReference type="Gene3D" id="3.40.50.300">
    <property type="entry name" value="P-loop containing nucleotide triphosphate hydrolases"/>
    <property type="match status" value="1"/>
</dbReference>
<reference evidence="2 3" key="1">
    <citation type="submission" date="2019-04" db="EMBL/GenBank/DDBJ databases">
        <title>An improved genome assembly and genetic linkage map for asparagus bean, Vigna unguiculata ssp. sesquipedialis.</title>
        <authorList>
            <person name="Xia Q."/>
            <person name="Zhang R."/>
            <person name="Dong Y."/>
        </authorList>
    </citation>
    <scope>NUCLEOTIDE SEQUENCE [LARGE SCALE GENOMIC DNA]</scope>
    <source>
        <tissue evidence="2">Leaf</tissue>
    </source>
</reference>
<dbReference type="GO" id="GO:0005737">
    <property type="term" value="C:cytoplasm"/>
    <property type="evidence" value="ECO:0007669"/>
    <property type="project" value="UniProtKB-ARBA"/>
</dbReference>
<dbReference type="EMBL" id="CP039347">
    <property type="protein sequence ID" value="QCD86561.1"/>
    <property type="molecule type" value="Genomic_DNA"/>
</dbReference>
<dbReference type="InterPro" id="IPR027417">
    <property type="entry name" value="P-loop_NTPase"/>
</dbReference>
<dbReference type="AlphaFoldDB" id="A0A4D6LD81"/>
<sequence length="77" mass="8510">MFYSRVLETQEEDSEEYGSPIVLASAIVDVIKSRTEALLKKTKAAVSPKPIVMRAEYAHCPNLTIIDTPGFALKVVE</sequence>
<dbReference type="SUPFAM" id="SSF52540">
    <property type="entry name" value="P-loop containing nucleoside triphosphate hydrolases"/>
    <property type="match status" value="1"/>
</dbReference>
<evidence type="ECO:0000259" key="1">
    <source>
        <dbReference type="PROSITE" id="PS51718"/>
    </source>
</evidence>
<name>A0A4D6LD81_VIGUN</name>
<dbReference type="InterPro" id="IPR045063">
    <property type="entry name" value="Dynamin_N"/>
</dbReference>
<evidence type="ECO:0000313" key="2">
    <source>
        <dbReference type="EMBL" id="QCD86561.1"/>
    </source>
</evidence>
<gene>
    <name evidence="2" type="ORF">DEO72_LG3g1085</name>
</gene>